<dbReference type="GO" id="GO:0005524">
    <property type="term" value="F:ATP binding"/>
    <property type="evidence" value="ECO:0007669"/>
    <property type="project" value="UniProtKB-UniRule"/>
</dbReference>
<evidence type="ECO:0000256" key="11">
    <source>
        <dbReference type="ARBA" id="ARBA00023306"/>
    </source>
</evidence>
<dbReference type="STRING" id="1223545.GS4_30_01050"/>
<evidence type="ECO:0000313" key="20">
    <source>
        <dbReference type="Proteomes" id="UP000011666"/>
    </source>
</evidence>
<dbReference type="InterPro" id="IPR004101">
    <property type="entry name" value="Mur_ligase_C"/>
</dbReference>
<evidence type="ECO:0000259" key="18">
    <source>
        <dbReference type="Pfam" id="PF08245"/>
    </source>
</evidence>
<feature type="binding site" evidence="14">
    <location>
        <begin position="142"/>
        <end position="148"/>
    </location>
    <ligand>
        <name>ATP</name>
        <dbReference type="ChEBI" id="CHEBI:30616"/>
    </ligand>
</feature>
<dbReference type="eggNOG" id="COG0773">
    <property type="taxonomic scope" value="Bacteria"/>
</dbReference>
<evidence type="ECO:0000256" key="9">
    <source>
        <dbReference type="ARBA" id="ARBA00022960"/>
    </source>
</evidence>
<keyword evidence="20" id="KW-1185">Reference proteome</keyword>
<comment type="function">
    <text evidence="14">Cell wall formation.</text>
</comment>
<keyword evidence="8 14" id="KW-0067">ATP-binding</keyword>
<dbReference type="Proteomes" id="UP000011666">
    <property type="component" value="Unassembled WGS sequence"/>
</dbReference>
<keyword evidence="9 14" id="KW-0133">Cell shape</keyword>
<evidence type="ECO:0000256" key="2">
    <source>
        <dbReference type="ARBA" id="ARBA00004752"/>
    </source>
</evidence>
<dbReference type="PANTHER" id="PTHR43445">
    <property type="entry name" value="UDP-N-ACETYLMURAMATE--L-ALANINE LIGASE-RELATED"/>
    <property type="match status" value="1"/>
</dbReference>
<comment type="caution">
    <text evidence="19">The sequence shown here is derived from an EMBL/GenBank/DDBJ whole genome shotgun (WGS) entry which is preliminary data.</text>
</comment>
<evidence type="ECO:0000256" key="3">
    <source>
        <dbReference type="ARBA" id="ARBA00012211"/>
    </source>
</evidence>
<dbReference type="SUPFAM" id="SSF51984">
    <property type="entry name" value="MurCD N-terminal domain"/>
    <property type="match status" value="1"/>
</dbReference>
<dbReference type="EMBL" id="BANX01000030">
    <property type="protein sequence ID" value="GAC70033.1"/>
    <property type="molecule type" value="Genomic_DNA"/>
</dbReference>
<evidence type="ECO:0000256" key="15">
    <source>
        <dbReference type="SAM" id="MobiDB-lite"/>
    </source>
</evidence>
<keyword evidence="7 14" id="KW-0547">Nucleotide-binding</keyword>
<dbReference type="Gene3D" id="3.40.1190.10">
    <property type="entry name" value="Mur-like, catalytic domain"/>
    <property type="match status" value="1"/>
</dbReference>
<dbReference type="Pfam" id="PF02875">
    <property type="entry name" value="Mur_ligase_C"/>
    <property type="match status" value="1"/>
</dbReference>
<protein>
    <recommendedName>
        <fullName evidence="3 14">UDP-N-acetylmuramate--L-alanine ligase</fullName>
        <ecNumber evidence="3 14">6.3.2.8</ecNumber>
    </recommendedName>
    <alternativeName>
        <fullName evidence="14">UDP-N-acetylmuramoyl-L-alanine synthetase</fullName>
    </alternativeName>
</protein>
<evidence type="ECO:0000256" key="14">
    <source>
        <dbReference type="HAMAP-Rule" id="MF_00046"/>
    </source>
</evidence>
<dbReference type="GO" id="GO:0008763">
    <property type="term" value="F:UDP-N-acetylmuramate-L-alanine ligase activity"/>
    <property type="evidence" value="ECO:0007669"/>
    <property type="project" value="UniProtKB-UniRule"/>
</dbReference>
<comment type="subcellular location">
    <subcellularLocation>
        <location evidence="1 14">Cytoplasm</location>
    </subcellularLocation>
</comment>
<dbReference type="HAMAP" id="MF_00046">
    <property type="entry name" value="MurC"/>
    <property type="match status" value="1"/>
</dbReference>
<keyword evidence="4 14" id="KW-0963">Cytoplasm</keyword>
<dbReference type="SUPFAM" id="SSF53623">
    <property type="entry name" value="MurD-like peptide ligases, catalytic domain"/>
    <property type="match status" value="1"/>
</dbReference>
<feature type="region of interest" description="Disordered" evidence="15">
    <location>
        <begin position="511"/>
        <end position="539"/>
    </location>
</feature>
<evidence type="ECO:0000256" key="6">
    <source>
        <dbReference type="ARBA" id="ARBA00022618"/>
    </source>
</evidence>
<evidence type="ECO:0000256" key="1">
    <source>
        <dbReference type="ARBA" id="ARBA00004496"/>
    </source>
</evidence>
<proteinExistence type="inferred from homology"/>
<dbReference type="AlphaFoldDB" id="M0QN77"/>
<evidence type="ECO:0000256" key="13">
    <source>
        <dbReference type="ARBA" id="ARBA00047833"/>
    </source>
</evidence>
<feature type="domain" description="Mur ligase C-terminal" evidence="17">
    <location>
        <begin position="361"/>
        <end position="494"/>
    </location>
</feature>
<feature type="domain" description="Mur ligase central" evidence="18">
    <location>
        <begin position="140"/>
        <end position="337"/>
    </location>
</feature>
<dbReference type="GO" id="GO:0051301">
    <property type="term" value="P:cell division"/>
    <property type="evidence" value="ECO:0007669"/>
    <property type="project" value="UniProtKB-KW"/>
</dbReference>
<accession>M0QN77</accession>
<keyword evidence="11 14" id="KW-0131">Cell cycle</keyword>
<evidence type="ECO:0000313" key="19">
    <source>
        <dbReference type="EMBL" id="GAC70033.1"/>
    </source>
</evidence>
<feature type="domain" description="Mur ligase N-terminal catalytic" evidence="16">
    <location>
        <begin position="33"/>
        <end position="135"/>
    </location>
</feature>
<dbReference type="GO" id="GO:0005737">
    <property type="term" value="C:cytoplasm"/>
    <property type="evidence" value="ECO:0007669"/>
    <property type="project" value="UniProtKB-SubCell"/>
</dbReference>
<dbReference type="InterPro" id="IPR036615">
    <property type="entry name" value="Mur_ligase_C_dom_sf"/>
</dbReference>
<dbReference type="Pfam" id="PF01225">
    <property type="entry name" value="Mur_ligase"/>
    <property type="match status" value="1"/>
</dbReference>
<evidence type="ECO:0000256" key="8">
    <source>
        <dbReference type="ARBA" id="ARBA00022840"/>
    </source>
</evidence>
<evidence type="ECO:0000259" key="16">
    <source>
        <dbReference type="Pfam" id="PF01225"/>
    </source>
</evidence>
<name>M0QN77_9ACTN</name>
<dbReference type="SUPFAM" id="SSF53244">
    <property type="entry name" value="MurD-like peptide ligases, peptide-binding domain"/>
    <property type="match status" value="1"/>
</dbReference>
<dbReference type="Pfam" id="PF08245">
    <property type="entry name" value="Mur_ligase_M"/>
    <property type="match status" value="1"/>
</dbReference>
<sequence length="539" mass="55148">MSDESTTHVSTDASAGVTDARPVDDLPVELQRVHMVGIGGAGMSGLARILLSRGGQVSGSDAKDSRGVLALRTRGAQVRIGHDPAALDLLPGGPSVVVTTHAAIPKTNPELVAARERGIPIILRPRVLAQLMDGHRTLLVAGTHGKTSTTSLAVVALQFCGLDPSFAVGGELNESGTNAHHGSGDIFVAEADESDGSLLEYRPDVAVVTNIEVDHLDHFGTHAAYVEVFDAFADRIVDGGTLVVCLDDEGAADFAGRVADRLIERGVGVLGYGEGIHAARVPQAAHVARLHGWRASGVGGSADVVFTAPLTAETAERTVALTVPGRHMALNALAAIVGGVAAGGPLDEVIGGIGAFTGVHRRFEFRGRAADVDVYDDYAHHPTEVTAVLTAARELVTAPGAGRSGRIVAVFQPHLYSRTNDFAAEFATALDLADEVVVADVYGAREEPIPGVSGASIADRVSVPVHFAPDLSALAGQVAAIARAGDVVLTLGAGDITMQGPEILAALGDPARAGDAVPQRPGADHAGPDATMAGPGGAR</sequence>
<organism evidence="19 20">
    <name type="scientific">Gordonia soli NBRC 108243</name>
    <dbReference type="NCBI Taxonomy" id="1223545"/>
    <lineage>
        <taxon>Bacteria</taxon>
        <taxon>Bacillati</taxon>
        <taxon>Actinomycetota</taxon>
        <taxon>Actinomycetes</taxon>
        <taxon>Mycobacteriales</taxon>
        <taxon>Gordoniaceae</taxon>
        <taxon>Gordonia</taxon>
    </lineage>
</organism>
<comment type="catalytic activity">
    <reaction evidence="13 14">
        <text>UDP-N-acetyl-alpha-D-muramate + L-alanine + ATP = UDP-N-acetyl-alpha-D-muramoyl-L-alanine + ADP + phosphate + H(+)</text>
        <dbReference type="Rhea" id="RHEA:23372"/>
        <dbReference type="ChEBI" id="CHEBI:15378"/>
        <dbReference type="ChEBI" id="CHEBI:30616"/>
        <dbReference type="ChEBI" id="CHEBI:43474"/>
        <dbReference type="ChEBI" id="CHEBI:57972"/>
        <dbReference type="ChEBI" id="CHEBI:70757"/>
        <dbReference type="ChEBI" id="CHEBI:83898"/>
        <dbReference type="ChEBI" id="CHEBI:456216"/>
        <dbReference type="EC" id="6.3.2.8"/>
    </reaction>
</comment>
<dbReference type="Gene3D" id="3.40.50.720">
    <property type="entry name" value="NAD(P)-binding Rossmann-like Domain"/>
    <property type="match status" value="1"/>
</dbReference>
<dbReference type="EC" id="6.3.2.8" evidence="3 14"/>
<keyword evidence="10 14" id="KW-0573">Peptidoglycan synthesis</keyword>
<evidence type="ECO:0000256" key="7">
    <source>
        <dbReference type="ARBA" id="ARBA00022741"/>
    </source>
</evidence>
<evidence type="ECO:0000256" key="4">
    <source>
        <dbReference type="ARBA" id="ARBA00022490"/>
    </source>
</evidence>
<dbReference type="OrthoDB" id="9804126at2"/>
<gene>
    <name evidence="14 19" type="primary">murC</name>
    <name evidence="19" type="ORF">GS4_30_01050</name>
</gene>
<comment type="pathway">
    <text evidence="2 14">Cell wall biogenesis; peptidoglycan biosynthesis.</text>
</comment>
<feature type="region of interest" description="Disordered" evidence="15">
    <location>
        <begin position="1"/>
        <end position="20"/>
    </location>
</feature>
<evidence type="ECO:0000256" key="5">
    <source>
        <dbReference type="ARBA" id="ARBA00022598"/>
    </source>
</evidence>
<evidence type="ECO:0000256" key="10">
    <source>
        <dbReference type="ARBA" id="ARBA00022984"/>
    </source>
</evidence>
<dbReference type="InterPro" id="IPR005758">
    <property type="entry name" value="UDP-N-AcMur_Ala_ligase_MurC"/>
</dbReference>
<dbReference type="InterPro" id="IPR050061">
    <property type="entry name" value="MurCDEF_pg_biosynth"/>
</dbReference>
<comment type="similarity">
    <text evidence="14">Belongs to the MurCDEF family.</text>
</comment>
<keyword evidence="12 14" id="KW-0961">Cell wall biogenesis/degradation</keyword>
<dbReference type="GO" id="GO:0009252">
    <property type="term" value="P:peptidoglycan biosynthetic process"/>
    <property type="evidence" value="ECO:0007669"/>
    <property type="project" value="UniProtKB-UniRule"/>
</dbReference>
<dbReference type="GO" id="GO:0008360">
    <property type="term" value="P:regulation of cell shape"/>
    <property type="evidence" value="ECO:0007669"/>
    <property type="project" value="UniProtKB-KW"/>
</dbReference>
<dbReference type="InterPro" id="IPR000713">
    <property type="entry name" value="Mur_ligase_N"/>
</dbReference>
<reference evidence="19 20" key="1">
    <citation type="submission" date="2013-01" db="EMBL/GenBank/DDBJ databases">
        <title>Whole genome shotgun sequence of Gordonia soli NBRC 108243.</title>
        <authorList>
            <person name="Isaki-Nakamura S."/>
            <person name="Hosoyama A."/>
            <person name="Tsuchikane K."/>
            <person name="Ando Y."/>
            <person name="Baba S."/>
            <person name="Ohji S."/>
            <person name="Hamada M."/>
            <person name="Tamura T."/>
            <person name="Yamazoe A."/>
            <person name="Yamazaki S."/>
            <person name="Fujita N."/>
        </authorList>
    </citation>
    <scope>NUCLEOTIDE SEQUENCE [LARGE SCALE GENOMIC DNA]</scope>
    <source>
        <strain evidence="19 20">NBRC 108243</strain>
    </source>
</reference>
<keyword evidence="5 14" id="KW-0436">Ligase</keyword>
<evidence type="ECO:0000259" key="17">
    <source>
        <dbReference type="Pfam" id="PF02875"/>
    </source>
</evidence>
<dbReference type="InterPro" id="IPR036565">
    <property type="entry name" value="Mur-like_cat_sf"/>
</dbReference>
<dbReference type="GO" id="GO:0071555">
    <property type="term" value="P:cell wall organization"/>
    <property type="evidence" value="ECO:0007669"/>
    <property type="project" value="UniProtKB-KW"/>
</dbReference>
<dbReference type="PANTHER" id="PTHR43445:SF3">
    <property type="entry name" value="UDP-N-ACETYLMURAMATE--L-ALANINE LIGASE"/>
    <property type="match status" value="1"/>
</dbReference>
<dbReference type="NCBIfam" id="TIGR01082">
    <property type="entry name" value="murC"/>
    <property type="match status" value="1"/>
</dbReference>
<dbReference type="InterPro" id="IPR013221">
    <property type="entry name" value="Mur_ligase_cen"/>
</dbReference>
<dbReference type="Gene3D" id="3.90.190.20">
    <property type="entry name" value="Mur ligase, C-terminal domain"/>
    <property type="match status" value="1"/>
</dbReference>
<dbReference type="UniPathway" id="UPA00219"/>
<keyword evidence="6 14" id="KW-0132">Cell division</keyword>
<evidence type="ECO:0000256" key="12">
    <source>
        <dbReference type="ARBA" id="ARBA00023316"/>
    </source>
</evidence>